<dbReference type="InterPro" id="IPR015943">
    <property type="entry name" value="WD40/YVTN_repeat-like_dom_sf"/>
</dbReference>
<dbReference type="InterPro" id="IPR006311">
    <property type="entry name" value="TAT_signal"/>
</dbReference>
<dbReference type="Gene3D" id="2.40.128.630">
    <property type="match status" value="1"/>
</dbReference>
<dbReference type="OrthoDB" id="4824484at2"/>
<feature type="domain" description="Pyrrolo-quinoline quinone repeat" evidence="1">
    <location>
        <begin position="116"/>
        <end position="325"/>
    </location>
</feature>
<dbReference type="Pfam" id="PF13360">
    <property type="entry name" value="PQQ_2"/>
    <property type="match status" value="2"/>
</dbReference>
<sequence length="455" mass="48948">MGTHRRIGTGIDRRQMLKLGAGAAGALASVAVWRAVNQALEEDKPPAHRPRWTFLLEDEGDPGTDLAPVVHDHGTVYLATQDGPGLYAFDATTGRKRWHTPLPGTYSSDLTVSAGTVSSGTVYLTTDDGTVHALRTSDGEHRWTARPSGPRDDIAGFSAPMSAGSLVLLSILPSTYDEDPDPPPSVLYALDATYGHLVWDRDATLLDVRDGLAYISLPDGGIGALDPQTQELRWSAPPGKKPAHRTVDVFGKDTLYGRNGDIGIGSELVAYDPRTGAVRWTSPAEHASSAVLQGDTVYINAPGHGKNAQQRLHALNAATGAVRWTAPAFSTVSYESPVIAADADSVYLIWSEDLNLDESLTTVQAYDARTGRPRWRAERPESSYCAVTAPGHHLIVGYLDDWYGYDARSGRARWRVGSGEDGSAGTPPLVADGMAFCGNEEGVRAIRLTRRPEER</sequence>
<feature type="domain" description="Pyrrolo-quinoline quinone repeat" evidence="1">
    <location>
        <begin position="362"/>
        <end position="442"/>
    </location>
</feature>
<dbReference type="InterPro" id="IPR018391">
    <property type="entry name" value="PQQ_b-propeller_rpt"/>
</dbReference>
<accession>A0A4U0N6W4</accession>
<dbReference type="PANTHER" id="PTHR34512:SF30">
    <property type="entry name" value="OUTER MEMBRANE PROTEIN ASSEMBLY FACTOR BAMB"/>
    <property type="match status" value="1"/>
</dbReference>
<comment type="caution">
    <text evidence="2">The sequence shown here is derived from an EMBL/GenBank/DDBJ whole genome shotgun (WGS) entry which is preliminary data.</text>
</comment>
<evidence type="ECO:0000313" key="3">
    <source>
        <dbReference type="Proteomes" id="UP000308697"/>
    </source>
</evidence>
<dbReference type="PROSITE" id="PS51318">
    <property type="entry name" value="TAT"/>
    <property type="match status" value="1"/>
</dbReference>
<protein>
    <recommendedName>
        <fullName evidence="1">Pyrrolo-quinoline quinone repeat domain-containing protein</fullName>
    </recommendedName>
</protein>
<evidence type="ECO:0000259" key="1">
    <source>
        <dbReference type="Pfam" id="PF13360"/>
    </source>
</evidence>
<evidence type="ECO:0000313" key="2">
    <source>
        <dbReference type="EMBL" id="TJZ49521.1"/>
    </source>
</evidence>
<keyword evidence="3" id="KW-1185">Reference proteome</keyword>
<organism evidence="2 3">
    <name type="scientific">Streptomyces piniterrae</name>
    <dbReference type="NCBI Taxonomy" id="2571125"/>
    <lineage>
        <taxon>Bacteria</taxon>
        <taxon>Bacillati</taxon>
        <taxon>Actinomycetota</taxon>
        <taxon>Actinomycetes</taxon>
        <taxon>Kitasatosporales</taxon>
        <taxon>Streptomycetaceae</taxon>
        <taxon>Streptomyces</taxon>
    </lineage>
</organism>
<dbReference type="Proteomes" id="UP000308697">
    <property type="component" value="Unassembled WGS sequence"/>
</dbReference>
<dbReference type="InterPro" id="IPR011047">
    <property type="entry name" value="Quinoprotein_ADH-like_sf"/>
</dbReference>
<dbReference type="EMBL" id="SUMB01000009">
    <property type="protein sequence ID" value="TJZ49521.1"/>
    <property type="molecule type" value="Genomic_DNA"/>
</dbReference>
<dbReference type="AlphaFoldDB" id="A0A4U0N6W4"/>
<dbReference type="Gene3D" id="2.130.10.10">
    <property type="entry name" value="YVTN repeat-like/Quinoprotein amine dehydrogenase"/>
    <property type="match status" value="2"/>
</dbReference>
<dbReference type="SMART" id="SM00564">
    <property type="entry name" value="PQQ"/>
    <property type="match status" value="7"/>
</dbReference>
<dbReference type="PANTHER" id="PTHR34512">
    <property type="entry name" value="CELL SURFACE PROTEIN"/>
    <property type="match status" value="1"/>
</dbReference>
<dbReference type="SUPFAM" id="SSF50998">
    <property type="entry name" value="Quinoprotein alcohol dehydrogenase-like"/>
    <property type="match status" value="2"/>
</dbReference>
<dbReference type="RefSeq" id="WP_136742360.1">
    <property type="nucleotide sequence ID" value="NZ_SUMB01000009.1"/>
</dbReference>
<name>A0A4U0N6W4_9ACTN</name>
<reference evidence="2 3" key="1">
    <citation type="submission" date="2019-04" db="EMBL/GenBank/DDBJ databases">
        <title>Streptomyces piniterrae sp. nov., a heliquinomycin-producing actinomycete isolated from rhizosphere soil of Pinus yunnanensis.</title>
        <authorList>
            <person name="Zhuang X."/>
            <person name="Zhao J."/>
        </authorList>
    </citation>
    <scope>NUCLEOTIDE SEQUENCE [LARGE SCALE GENOMIC DNA]</scope>
    <source>
        <strain evidence="3">jys28</strain>
    </source>
</reference>
<proteinExistence type="predicted"/>
<dbReference type="InterPro" id="IPR002372">
    <property type="entry name" value="PQQ_rpt_dom"/>
</dbReference>
<gene>
    <name evidence="2" type="ORF">FCH28_24795</name>
</gene>